<reference evidence="1" key="3">
    <citation type="submission" date="2023-05" db="EMBL/GenBank/DDBJ databases">
        <authorList>
            <person name="Smith C.H."/>
        </authorList>
    </citation>
    <scope>NUCLEOTIDE SEQUENCE</scope>
    <source>
        <strain evidence="1">CHS0354</strain>
        <tissue evidence="1">Mantle</tissue>
    </source>
</reference>
<dbReference type="AlphaFoldDB" id="A0AAE0VSA4"/>
<dbReference type="InterPro" id="IPR043472">
    <property type="entry name" value="Macro_dom-like"/>
</dbReference>
<reference evidence="1" key="2">
    <citation type="journal article" date="2021" name="Genome Biol. Evol.">
        <title>Developing a high-quality reference genome for a parasitic bivalve with doubly uniparental inheritance (Bivalvia: Unionida).</title>
        <authorList>
            <person name="Smith C.H."/>
        </authorList>
    </citation>
    <scope>NUCLEOTIDE SEQUENCE</scope>
    <source>
        <strain evidence="1">CHS0354</strain>
        <tissue evidence="1">Mantle</tissue>
    </source>
</reference>
<name>A0AAE0VSA4_9BIVA</name>
<dbReference type="EMBL" id="JAEAOA010000892">
    <property type="protein sequence ID" value="KAK3588299.1"/>
    <property type="molecule type" value="Genomic_DNA"/>
</dbReference>
<comment type="caution">
    <text evidence="1">The sequence shown here is derived from an EMBL/GenBank/DDBJ whole genome shotgun (WGS) entry which is preliminary data.</text>
</comment>
<dbReference type="Proteomes" id="UP001195483">
    <property type="component" value="Unassembled WGS sequence"/>
</dbReference>
<sequence>MKSPKEMIKVTCTSDICQNVSSMVNSFLKTIQSNCHKLDYFVKHHQAAMKETFKEDILQITRKSEIEIRVYGTGQAITDVRRVIDNLNIVIVVSWVARQNVIEFLQREEGNQLLNKLESKQNSNSRLCVKITQRTLCVKVDVIVDSAAPDLKLDKGEVAKCLNRAAGTALQQDILR</sequence>
<accession>A0AAE0VSA4</accession>
<organism evidence="1 2">
    <name type="scientific">Potamilus streckersoni</name>
    <dbReference type="NCBI Taxonomy" id="2493646"/>
    <lineage>
        <taxon>Eukaryota</taxon>
        <taxon>Metazoa</taxon>
        <taxon>Spiralia</taxon>
        <taxon>Lophotrochozoa</taxon>
        <taxon>Mollusca</taxon>
        <taxon>Bivalvia</taxon>
        <taxon>Autobranchia</taxon>
        <taxon>Heteroconchia</taxon>
        <taxon>Palaeoheterodonta</taxon>
        <taxon>Unionida</taxon>
        <taxon>Unionoidea</taxon>
        <taxon>Unionidae</taxon>
        <taxon>Ambleminae</taxon>
        <taxon>Lampsilini</taxon>
        <taxon>Potamilus</taxon>
    </lineage>
</organism>
<gene>
    <name evidence="1" type="ORF">CHS0354_014390</name>
</gene>
<proteinExistence type="predicted"/>
<keyword evidence="2" id="KW-1185">Reference proteome</keyword>
<dbReference type="SUPFAM" id="SSF52949">
    <property type="entry name" value="Macro domain-like"/>
    <property type="match status" value="1"/>
</dbReference>
<evidence type="ECO:0000313" key="1">
    <source>
        <dbReference type="EMBL" id="KAK3588299.1"/>
    </source>
</evidence>
<protein>
    <submittedName>
        <fullName evidence="1">Uncharacterized protein</fullName>
    </submittedName>
</protein>
<reference evidence="1" key="1">
    <citation type="journal article" date="2021" name="Genome Biol. Evol.">
        <title>A High-Quality Reference Genome for a Parasitic Bivalve with Doubly Uniparental Inheritance (Bivalvia: Unionida).</title>
        <authorList>
            <person name="Smith C.H."/>
        </authorList>
    </citation>
    <scope>NUCLEOTIDE SEQUENCE</scope>
    <source>
        <strain evidence="1">CHS0354</strain>
    </source>
</reference>
<dbReference type="Gene3D" id="3.40.220.10">
    <property type="entry name" value="Leucine Aminopeptidase, subunit E, domain 1"/>
    <property type="match status" value="1"/>
</dbReference>
<evidence type="ECO:0000313" key="2">
    <source>
        <dbReference type="Proteomes" id="UP001195483"/>
    </source>
</evidence>